<dbReference type="AlphaFoldDB" id="A0A423H3D6"/>
<dbReference type="EMBL" id="MOBJ01000014">
    <property type="protein sequence ID" value="RON06734.1"/>
    <property type="molecule type" value="Genomic_DNA"/>
</dbReference>
<name>A0A423H3D6_9PSED</name>
<dbReference type="Pfam" id="PF00534">
    <property type="entry name" value="Glycos_transf_1"/>
    <property type="match status" value="1"/>
</dbReference>
<dbReference type="GO" id="GO:1901135">
    <property type="term" value="P:carbohydrate derivative metabolic process"/>
    <property type="evidence" value="ECO:0007669"/>
    <property type="project" value="UniProtKB-ARBA"/>
</dbReference>
<dbReference type="GO" id="GO:0016757">
    <property type="term" value="F:glycosyltransferase activity"/>
    <property type="evidence" value="ECO:0007669"/>
    <property type="project" value="InterPro"/>
</dbReference>
<evidence type="ECO:0000259" key="1">
    <source>
        <dbReference type="Pfam" id="PF00534"/>
    </source>
</evidence>
<organism evidence="2 3">
    <name type="scientific">Pseudomonas brassicacearum</name>
    <dbReference type="NCBI Taxonomy" id="930166"/>
    <lineage>
        <taxon>Bacteria</taxon>
        <taxon>Pseudomonadati</taxon>
        <taxon>Pseudomonadota</taxon>
        <taxon>Gammaproteobacteria</taxon>
        <taxon>Pseudomonadales</taxon>
        <taxon>Pseudomonadaceae</taxon>
        <taxon>Pseudomonas</taxon>
    </lineage>
</organism>
<dbReference type="Proteomes" id="UP000286071">
    <property type="component" value="Unassembled WGS sequence"/>
</dbReference>
<evidence type="ECO:0000313" key="3">
    <source>
        <dbReference type="Proteomes" id="UP000286071"/>
    </source>
</evidence>
<feature type="domain" description="Glycosyl transferase family 1" evidence="1">
    <location>
        <begin position="201"/>
        <end position="298"/>
    </location>
</feature>
<dbReference type="SUPFAM" id="SSF53756">
    <property type="entry name" value="UDP-Glycosyltransferase/glycogen phosphorylase"/>
    <property type="match status" value="1"/>
</dbReference>
<evidence type="ECO:0000313" key="2">
    <source>
        <dbReference type="EMBL" id="RON06734.1"/>
    </source>
</evidence>
<gene>
    <name evidence="2" type="ORF">BK659_20850</name>
</gene>
<proteinExistence type="predicted"/>
<accession>A0A423H3D6</accession>
<dbReference type="InterPro" id="IPR001296">
    <property type="entry name" value="Glyco_trans_1"/>
</dbReference>
<dbReference type="OrthoDB" id="9772485at2"/>
<comment type="caution">
    <text evidence="2">The sequence shown here is derived from an EMBL/GenBank/DDBJ whole genome shotgun (WGS) entry which is preliminary data.</text>
</comment>
<protein>
    <recommendedName>
        <fullName evidence="1">Glycosyl transferase family 1 domain-containing protein</fullName>
    </recommendedName>
</protein>
<reference evidence="2 3" key="1">
    <citation type="submission" date="2016-10" db="EMBL/GenBank/DDBJ databases">
        <title>Comparative genome analysis of multiple Pseudomonas spp. focuses on biocontrol and plant growth promoting traits.</title>
        <authorList>
            <person name="Tao X.-Y."/>
            <person name="Taylor C.G."/>
        </authorList>
    </citation>
    <scope>NUCLEOTIDE SEQUENCE [LARGE SCALE GENOMIC DNA]</scope>
    <source>
        <strain evidence="2 3">48H11</strain>
    </source>
</reference>
<sequence length="421" mass="47104">MLFIANVLELNGGTTFILRLAREFKKRNKRLGVLVLFDIIDKGLEDKIRQYADIFYLKNIACGVSAPAFRSQLGGFVPVDFSKVKELLQKYNFHVHVMGVFGLLFVKRYLKSVEQHFKLSFGVYHQNEIMFDDVDYYFAVKAKKLFSLLPAESIVFFNEKNRESYELYFEKSYTGSTLVPIGVDIPSEDVGMVGNAESDRIVSIGNLHVFKSYNRHVISLLPELKKVRPNLVYEIYGSGSYEPELLKLVSSLSLESSVKFKGVIAYEEIPNVLKGALAFVGSGTAIIEASALGVPSIIGIESTTDPITYGFLSDIEGFSYNELNVNQESCLIKDKLLSIIQSGDVWKTAALSCKAKAQAFSIVNTANGFIDIENKSIDLGLFKAESYHNFIAAASFVNCAVKYKFGWDREFISRRDQGTLA</sequence>
<dbReference type="PANTHER" id="PTHR12526">
    <property type="entry name" value="GLYCOSYLTRANSFERASE"/>
    <property type="match status" value="1"/>
</dbReference>
<dbReference type="RefSeq" id="WP_123426962.1">
    <property type="nucleotide sequence ID" value="NZ_MOBJ01000014.1"/>
</dbReference>
<dbReference type="Gene3D" id="3.40.50.2000">
    <property type="entry name" value="Glycogen Phosphorylase B"/>
    <property type="match status" value="2"/>
</dbReference>